<sequence>MSIQQALSRFYATFPIREESFLKRLESGVSFRDATRTVFYRHSVIDLEHIYTEVQTKAKFDIYRLLLYCDTLLVPKRTNILLPKRRDEFRLVIFARDIQSDGLGSEDGAFAITMDVGDLVAFHTIQLPENFCFRVHTPHGTEIIFPKIDDTRYGVEVECCEGHKFRQKQRPPPEDVVLHDYLETLENVNGIVRVDENLNDNLQRIFSFQFLLAAFLIQESPVLALQILNYVCKATAMKGSFRFFYESATLRDFLVSQLDSHVFSISSVNIYGSKQILKSRLKAAEAFDSSFQRFIGEGSAAENFRTNANILLSKSRMAMEEYECLWGFANREYTNALNAEKRAKDTYRSNQINVEQACIKFREGLDSWERKEKVKAVVELIKCGITTIGAVVGAFTTSGASLAAADPIELAEKAQAVVGKFKRLVDIIKRIQKFYNKWSPVLTSAWTTVQSTTRLVNVFREETSTGPKSQFQGLGDPNIDVENCIADWRKFNIDVDLFKKELEGNEIAGLNEYYKQLKYLPLSGEAVIRTRANLISRGYQLTTANLRRKLEKENQPLLESTVTKAETNHHILEVLQDAMFDRLLTVRAFVMLDFWTYRSAYMYHSLSSGFPIVCSPVKFIGDYFDDAATLQSAITEYGSSTIVQKKVFQISVPVDESERRRFEQGYPLEVSIGPEQEEFQPFIRIRLHKVRCYLRGLQLSTSSSSRPLGLLLYSQPQFYDRQANLDSNHAWKTTHRLFIGSSRTVLFETRSVNDQQIIICDGDYGQRQDYTMYTPMSDWTISLAPGCLSLEELDVSGLSAIELEFWCDVTLDPMVLTSYQTAPVDE</sequence>
<dbReference type="GeneID" id="37166393"/>
<dbReference type="EMBL" id="KZ825071">
    <property type="protein sequence ID" value="RAH54694.1"/>
    <property type="molecule type" value="Genomic_DNA"/>
</dbReference>
<dbReference type="PANTHER" id="PTHR34714">
    <property type="entry name" value="EGF-LIKE DOMAIN-CONTAINING PROTEIN"/>
    <property type="match status" value="1"/>
</dbReference>
<evidence type="ECO:0008006" key="3">
    <source>
        <dbReference type="Google" id="ProtNLM"/>
    </source>
</evidence>
<organism evidence="1 2">
    <name type="scientific">Aspergillus piperis CBS 112811</name>
    <dbReference type="NCBI Taxonomy" id="1448313"/>
    <lineage>
        <taxon>Eukaryota</taxon>
        <taxon>Fungi</taxon>
        <taxon>Dikarya</taxon>
        <taxon>Ascomycota</taxon>
        <taxon>Pezizomycotina</taxon>
        <taxon>Eurotiomycetes</taxon>
        <taxon>Eurotiomycetidae</taxon>
        <taxon>Eurotiales</taxon>
        <taxon>Aspergillaceae</taxon>
        <taxon>Aspergillus</taxon>
        <taxon>Aspergillus subgen. Circumdati</taxon>
    </lineage>
</organism>
<accession>A0A8G1VIM1</accession>
<dbReference type="Proteomes" id="UP000249526">
    <property type="component" value="Unassembled WGS sequence"/>
</dbReference>
<gene>
    <name evidence="1" type="ORF">BO85DRAFT_480185</name>
</gene>
<reference evidence="1 2" key="1">
    <citation type="submission" date="2018-02" db="EMBL/GenBank/DDBJ databases">
        <title>The genomes of Aspergillus section Nigri reveals drivers in fungal speciation.</title>
        <authorList>
            <consortium name="DOE Joint Genome Institute"/>
            <person name="Vesth T.C."/>
            <person name="Nybo J."/>
            <person name="Theobald S."/>
            <person name="Brandl J."/>
            <person name="Frisvad J.C."/>
            <person name="Nielsen K.F."/>
            <person name="Lyhne E.K."/>
            <person name="Kogle M.E."/>
            <person name="Kuo A."/>
            <person name="Riley R."/>
            <person name="Clum A."/>
            <person name="Nolan M."/>
            <person name="Lipzen A."/>
            <person name="Salamov A."/>
            <person name="Henrissat B."/>
            <person name="Wiebenga A."/>
            <person name="De vries R.P."/>
            <person name="Grigoriev I.V."/>
            <person name="Mortensen U.H."/>
            <person name="Andersen M.R."/>
            <person name="Baker S.E."/>
        </authorList>
    </citation>
    <scope>NUCLEOTIDE SEQUENCE [LARGE SCALE GENOMIC DNA]</scope>
    <source>
        <strain evidence="1 2">CBS 112811</strain>
    </source>
</reference>
<proteinExistence type="predicted"/>
<dbReference type="RefSeq" id="XP_025512616.1">
    <property type="nucleotide sequence ID" value="XM_025662991.1"/>
</dbReference>
<evidence type="ECO:0000313" key="1">
    <source>
        <dbReference type="EMBL" id="RAH54694.1"/>
    </source>
</evidence>
<dbReference type="PANTHER" id="PTHR34714:SF2">
    <property type="entry name" value="EGF-LIKE DOMAIN-CONTAINING PROTEIN"/>
    <property type="match status" value="1"/>
</dbReference>
<name>A0A8G1VIM1_9EURO</name>
<evidence type="ECO:0000313" key="2">
    <source>
        <dbReference type="Proteomes" id="UP000249526"/>
    </source>
</evidence>
<dbReference type="AlphaFoldDB" id="A0A8G1VIM1"/>
<keyword evidence="2" id="KW-1185">Reference proteome</keyword>
<protein>
    <recommendedName>
        <fullName evidence="3">Tc toxin complex TcA C-terminal TcB-binding domain-containing protein</fullName>
    </recommendedName>
</protein>